<evidence type="ECO:0000256" key="4">
    <source>
        <dbReference type="ARBA" id="ARBA00022670"/>
    </source>
</evidence>
<evidence type="ECO:0000313" key="13">
    <source>
        <dbReference type="EMBL" id="SGY68592.1"/>
    </source>
</evidence>
<keyword evidence="9 10" id="KW-0472">Membrane</keyword>
<evidence type="ECO:0000256" key="10">
    <source>
        <dbReference type="RuleBase" id="RU362115"/>
    </source>
</evidence>
<keyword evidence="7 10" id="KW-0720">Serine protease</keyword>
<comment type="similarity">
    <text evidence="3 10">Belongs to the peptidase S54 family.</text>
</comment>
<feature type="transmembrane region" description="Helical" evidence="10">
    <location>
        <begin position="635"/>
        <end position="657"/>
    </location>
</feature>
<dbReference type="GO" id="GO:0016020">
    <property type="term" value="C:membrane"/>
    <property type="evidence" value="ECO:0007669"/>
    <property type="project" value="UniProtKB-SubCell"/>
</dbReference>
<comment type="subcellular location">
    <subcellularLocation>
        <location evidence="2 10">Membrane</location>
        <topology evidence="2 10">Multi-pass membrane protein</topology>
    </subcellularLocation>
</comment>
<keyword evidence="4 10" id="KW-0645">Protease</keyword>
<evidence type="ECO:0000259" key="12">
    <source>
        <dbReference type="Pfam" id="PF01694"/>
    </source>
</evidence>
<dbReference type="InterPro" id="IPR022764">
    <property type="entry name" value="Peptidase_S54_rhomboid_dom"/>
</dbReference>
<dbReference type="SUPFAM" id="SSF144091">
    <property type="entry name" value="Rhomboid-like"/>
    <property type="match status" value="1"/>
</dbReference>
<feature type="transmembrane region" description="Helical" evidence="10">
    <location>
        <begin position="582"/>
        <end position="598"/>
    </location>
</feature>
<keyword evidence="6 10" id="KW-0378">Hydrolase</keyword>
<name>A0A2X0P4N3_9BASI</name>
<feature type="transmembrane region" description="Helical" evidence="10">
    <location>
        <begin position="604"/>
        <end position="623"/>
    </location>
</feature>
<dbReference type="InterPro" id="IPR002610">
    <property type="entry name" value="Peptidase_S54_rhomboid-like"/>
</dbReference>
<dbReference type="Pfam" id="PF01694">
    <property type="entry name" value="Rhomboid"/>
    <property type="match status" value="1"/>
</dbReference>
<dbReference type="InterPro" id="IPR035952">
    <property type="entry name" value="Rhomboid-like_sf"/>
</dbReference>
<gene>
    <name evidence="13" type="primary">BQ5605_C004g02901</name>
    <name evidence="13" type="ORF">BQ5605_C004G02901</name>
</gene>
<evidence type="ECO:0000256" key="3">
    <source>
        <dbReference type="ARBA" id="ARBA00009045"/>
    </source>
</evidence>
<organism evidence="13 14">
    <name type="scientific">Microbotryum silenes-dioicae</name>
    <dbReference type="NCBI Taxonomy" id="796604"/>
    <lineage>
        <taxon>Eukaryota</taxon>
        <taxon>Fungi</taxon>
        <taxon>Dikarya</taxon>
        <taxon>Basidiomycota</taxon>
        <taxon>Pucciniomycotina</taxon>
        <taxon>Microbotryomycetes</taxon>
        <taxon>Microbotryales</taxon>
        <taxon>Microbotryaceae</taxon>
        <taxon>Microbotryum</taxon>
    </lineage>
</organism>
<dbReference type="Proteomes" id="UP000249464">
    <property type="component" value="Unassembled WGS sequence"/>
</dbReference>
<evidence type="ECO:0000256" key="1">
    <source>
        <dbReference type="ARBA" id="ARBA00000156"/>
    </source>
</evidence>
<comment type="function">
    <text evidence="10">Serine protease involved in intramembrane proteolysis.</text>
</comment>
<evidence type="ECO:0000313" key="14">
    <source>
        <dbReference type="Proteomes" id="UP000249464"/>
    </source>
</evidence>
<feature type="transmembrane region" description="Helical" evidence="10">
    <location>
        <begin position="551"/>
        <end position="570"/>
    </location>
</feature>
<evidence type="ECO:0000256" key="7">
    <source>
        <dbReference type="ARBA" id="ARBA00022825"/>
    </source>
</evidence>
<keyword evidence="8 10" id="KW-1133">Transmembrane helix</keyword>
<feature type="compositionally biased region" description="Polar residues" evidence="11">
    <location>
        <begin position="144"/>
        <end position="168"/>
    </location>
</feature>
<dbReference type="PANTHER" id="PTHR22936">
    <property type="entry name" value="RHOMBOID-RELATED"/>
    <property type="match status" value="1"/>
</dbReference>
<feature type="transmembrane region" description="Helical" evidence="10">
    <location>
        <begin position="493"/>
        <end position="513"/>
    </location>
</feature>
<evidence type="ECO:0000256" key="6">
    <source>
        <dbReference type="ARBA" id="ARBA00022801"/>
    </source>
</evidence>
<evidence type="ECO:0000256" key="5">
    <source>
        <dbReference type="ARBA" id="ARBA00022692"/>
    </source>
</evidence>
<evidence type="ECO:0000256" key="9">
    <source>
        <dbReference type="ARBA" id="ARBA00023136"/>
    </source>
</evidence>
<dbReference type="GO" id="GO:0004252">
    <property type="term" value="F:serine-type endopeptidase activity"/>
    <property type="evidence" value="ECO:0007669"/>
    <property type="project" value="InterPro"/>
</dbReference>
<protein>
    <recommendedName>
        <fullName evidence="10">Rhomboid-type serine protease</fullName>
        <ecNumber evidence="10">3.4.21.105</ecNumber>
    </recommendedName>
</protein>
<dbReference type="PANTHER" id="PTHR22936:SF69">
    <property type="entry name" value="RHOMBOID-LIKE PROTEIN"/>
    <property type="match status" value="1"/>
</dbReference>
<dbReference type="Gene3D" id="1.20.1540.10">
    <property type="entry name" value="Rhomboid-like"/>
    <property type="match status" value="1"/>
</dbReference>
<dbReference type="EMBL" id="FQNC01000046">
    <property type="protein sequence ID" value="SGY68592.1"/>
    <property type="molecule type" value="Genomic_DNA"/>
</dbReference>
<comment type="catalytic activity">
    <reaction evidence="1 10">
        <text>Cleaves type-1 transmembrane domains using a catalytic dyad composed of serine and histidine that are contributed by different transmembrane domains.</text>
        <dbReference type="EC" id="3.4.21.105"/>
    </reaction>
</comment>
<reference evidence="13 14" key="1">
    <citation type="submission" date="2016-11" db="EMBL/GenBank/DDBJ databases">
        <authorList>
            <person name="Jaros S."/>
            <person name="Januszkiewicz K."/>
            <person name="Wedrychowicz H."/>
        </authorList>
    </citation>
    <scope>NUCLEOTIDE SEQUENCE [LARGE SCALE GENOMIC DNA]</scope>
</reference>
<feature type="transmembrane region" description="Helical" evidence="10">
    <location>
        <begin position="703"/>
        <end position="720"/>
    </location>
</feature>
<accession>A0A2X0P4N3</accession>
<feature type="region of interest" description="Disordered" evidence="11">
    <location>
        <begin position="1"/>
        <end position="276"/>
    </location>
</feature>
<keyword evidence="5 10" id="KW-0812">Transmembrane</keyword>
<feature type="compositionally biased region" description="Polar residues" evidence="11">
    <location>
        <begin position="79"/>
        <end position="90"/>
    </location>
</feature>
<evidence type="ECO:0000256" key="11">
    <source>
        <dbReference type="SAM" id="MobiDB-lite"/>
    </source>
</evidence>
<feature type="compositionally biased region" description="Low complexity" evidence="11">
    <location>
        <begin position="21"/>
        <end position="33"/>
    </location>
</feature>
<feature type="transmembrane region" description="Helical" evidence="10">
    <location>
        <begin position="525"/>
        <end position="545"/>
    </location>
</feature>
<keyword evidence="14" id="KW-1185">Reference proteome</keyword>
<dbReference type="AlphaFoldDB" id="A0A2X0P4N3"/>
<feature type="domain" description="Peptidase S54 rhomboid" evidence="12">
    <location>
        <begin position="484"/>
        <end position="621"/>
    </location>
</feature>
<sequence length="721" mass="79893">MSKHHQNSRYSPPHASEDPDASSSSSGRAAAPPSRERSQYHAQYSSPHVHPSDLYARPRPPSEAEFHFGDDDTIVPGDSVSQLGRRLTQSENKRVAGPRPMELETVHASPDVEEYSPNEATGPRMPLSVPSSVRSPRHYESSKVPFSSQKPYRGQSSLGQDHSRSSPASYDDDAGMIRKIPSPSERGYQVPYPHPDNKETLYASRRGHASDENPLTAPLVDNYDDEALHPRQLNDDDDRSIYPSSRISRGRETPLWPDPNTLPRRSHPMHSNSVDTQQTYAKDYYDDDYNSSKDATYPPDLYNSKSQWAHDEETNPDAIEPLDVVGRQSDSVDASLIQKPSVWKRMIYDGKTPIALRIAEHKKGEGIQKRPWACWLLATSFCALLAFEMVRMFQVGLAPAMKSLPGYELILRCCFNVMVGPSGPVLINTGARFAGCQKYIANVTDIDWICLKDSNKPATATFETMCTMSQICGFDGFATPQQADQTFRFVVPIFLHAGIVHLVVNLLAQLFSSSIVERQMGTPKFLIVYFLSGIFGFVLGSNFSLVGQPSVGASGAIFGTHAAILVDLLAHWNIEFRPLRKLVWLIIELIVGLALGLVPGVDNFAHIGGFCMGLLTSILLLPIIHQTKRHRGIFIALRIIALPLAIVLFVLLLRNFYVNDPAKMCHWCRYLSCWPTAANNKCQGTGLSTATTTTTTTTTTTSFMLSTLISVLISSFVIPLL</sequence>
<dbReference type="EC" id="3.4.21.105" evidence="10"/>
<dbReference type="STRING" id="796604.A0A2X0P4N3"/>
<feature type="compositionally biased region" description="Basic and acidic residues" evidence="11">
    <location>
        <begin position="60"/>
        <end position="70"/>
    </location>
</feature>
<evidence type="ECO:0000256" key="2">
    <source>
        <dbReference type="ARBA" id="ARBA00004141"/>
    </source>
</evidence>
<evidence type="ECO:0000256" key="8">
    <source>
        <dbReference type="ARBA" id="ARBA00022989"/>
    </source>
</evidence>
<proteinExistence type="inferred from homology"/>
<dbReference type="GO" id="GO:0006508">
    <property type="term" value="P:proteolysis"/>
    <property type="evidence" value="ECO:0007669"/>
    <property type="project" value="UniProtKB-KW"/>
</dbReference>